<evidence type="ECO:0000256" key="1">
    <source>
        <dbReference type="ARBA" id="ARBA00004370"/>
    </source>
</evidence>
<name>A0ABQ8UUA0_9EUKA</name>
<organism evidence="7 8">
    <name type="scientific">Paratrimastix pyriformis</name>
    <dbReference type="NCBI Taxonomy" id="342808"/>
    <lineage>
        <taxon>Eukaryota</taxon>
        <taxon>Metamonada</taxon>
        <taxon>Preaxostyla</taxon>
        <taxon>Paratrimastigidae</taxon>
        <taxon>Paratrimastix</taxon>
    </lineage>
</organism>
<dbReference type="PANTHER" id="PTHR16189:SF2">
    <property type="entry name" value="AMINO ACID TRANSPORTER TRANSMEMBRANE DOMAIN-CONTAINING PROTEIN"/>
    <property type="match status" value="1"/>
</dbReference>
<evidence type="ECO:0000256" key="3">
    <source>
        <dbReference type="ARBA" id="ARBA00022989"/>
    </source>
</evidence>
<comment type="subcellular location">
    <subcellularLocation>
        <location evidence="1">Membrane</location>
    </subcellularLocation>
</comment>
<evidence type="ECO:0000256" key="2">
    <source>
        <dbReference type="ARBA" id="ARBA00022692"/>
    </source>
</evidence>
<dbReference type="Proteomes" id="UP001141327">
    <property type="component" value="Unassembled WGS sequence"/>
</dbReference>
<keyword evidence="4 5" id="KW-0472">Membrane</keyword>
<feature type="transmembrane region" description="Helical" evidence="5">
    <location>
        <begin position="324"/>
        <end position="346"/>
    </location>
</feature>
<feature type="transmembrane region" description="Helical" evidence="5">
    <location>
        <begin position="126"/>
        <end position="153"/>
    </location>
</feature>
<feature type="transmembrane region" description="Helical" evidence="5">
    <location>
        <begin position="424"/>
        <end position="441"/>
    </location>
</feature>
<feature type="transmembrane region" description="Helical" evidence="5">
    <location>
        <begin position="378"/>
        <end position="403"/>
    </location>
</feature>
<dbReference type="PANTHER" id="PTHR16189">
    <property type="entry name" value="TRANSMEMBRANE PROTEIN 104-RELATED"/>
    <property type="match status" value="1"/>
</dbReference>
<sequence length="524" mass="56881">MPEKQKTYGLLVGAAFVINFNIGVGILAIPRAFALGGLGFSLIFLCGITLICALTAVWVLESLARTPQFEGFDVAVLDQPHESPPPDRPINETEVGHTELRYKPLWELSDLCGYFIHPWACLIYQFFFAFFELTVLWSYCTIFPTSVVSYIPFPGISDGKCDPDHDWSWGCQYSYWIVLAVFALLAIVLSLRNLTEQKILQVSLTIFRFLSIGCMVTTSLVAIFTSPYDAQQGWGGPPATPPPGPGPYTAQTAFFSAAGLPAIFSACIFCQLFHHGIPMFATDLRDRTKVAPPGPAPPQPTSYGALGVCDGDVAAGWGQAMRMFALATVTTMCLYALMGTVCSLYFGSQAPSAINVIWGRYSPAGATFNVAVTILRSFVVLFPAIDVLSAVPLGALVLSNVLAGLFPKAIRKWRPLASERGYRIFCRLTAIVPPLALAAAVHSIPTIVSLSGTVGFFIGFVVPACLAWRSKLSARRQNGGIDKPTPYTKLAWLSSPPFFLIVASFGFAMFVFQIVLLCVPNLFS</sequence>
<dbReference type="EMBL" id="JAPMOS010000002">
    <property type="protein sequence ID" value="KAJ4462703.1"/>
    <property type="molecule type" value="Genomic_DNA"/>
</dbReference>
<dbReference type="InterPro" id="IPR013057">
    <property type="entry name" value="AA_transpt_TM"/>
</dbReference>
<evidence type="ECO:0000256" key="4">
    <source>
        <dbReference type="ARBA" id="ARBA00023136"/>
    </source>
</evidence>
<feature type="transmembrane region" description="Helical" evidence="5">
    <location>
        <begin position="498"/>
        <end position="523"/>
    </location>
</feature>
<feature type="transmembrane region" description="Helical" evidence="5">
    <location>
        <begin position="173"/>
        <end position="194"/>
    </location>
</feature>
<proteinExistence type="predicted"/>
<accession>A0ABQ8UUA0</accession>
<feature type="transmembrane region" description="Helical" evidence="5">
    <location>
        <begin position="35"/>
        <end position="60"/>
    </location>
</feature>
<feature type="transmembrane region" description="Helical" evidence="5">
    <location>
        <begin position="447"/>
        <end position="468"/>
    </location>
</feature>
<feature type="transmembrane region" description="Helical" evidence="5">
    <location>
        <begin position="7"/>
        <end position="29"/>
    </location>
</feature>
<feature type="transmembrane region" description="Helical" evidence="5">
    <location>
        <begin position="206"/>
        <end position="228"/>
    </location>
</feature>
<feature type="transmembrane region" description="Helical" evidence="5">
    <location>
        <begin position="248"/>
        <end position="270"/>
    </location>
</feature>
<dbReference type="Pfam" id="PF01490">
    <property type="entry name" value="Aa_trans"/>
    <property type="match status" value="1"/>
</dbReference>
<keyword evidence="3 5" id="KW-1133">Transmembrane helix</keyword>
<keyword evidence="8" id="KW-1185">Reference proteome</keyword>
<reference evidence="7" key="1">
    <citation type="journal article" date="2022" name="bioRxiv">
        <title>Genomics of Preaxostyla Flagellates Illuminates Evolutionary Transitions and the Path Towards Mitochondrial Loss.</title>
        <authorList>
            <person name="Novak L.V.F."/>
            <person name="Treitli S.C."/>
            <person name="Pyrih J."/>
            <person name="Halakuc P."/>
            <person name="Pipaliya S.V."/>
            <person name="Vacek V."/>
            <person name="Brzon O."/>
            <person name="Soukal P."/>
            <person name="Eme L."/>
            <person name="Dacks J.B."/>
            <person name="Karnkowska A."/>
            <person name="Elias M."/>
            <person name="Hampl V."/>
        </authorList>
    </citation>
    <scope>NUCLEOTIDE SEQUENCE</scope>
    <source>
        <strain evidence="7">RCP-MX</strain>
    </source>
</reference>
<gene>
    <name evidence="7" type="ORF">PAPYR_715</name>
</gene>
<comment type="caution">
    <text evidence="7">The sequence shown here is derived from an EMBL/GenBank/DDBJ whole genome shotgun (WGS) entry which is preliminary data.</text>
</comment>
<evidence type="ECO:0000256" key="5">
    <source>
        <dbReference type="SAM" id="Phobius"/>
    </source>
</evidence>
<feature type="domain" description="Amino acid transporter transmembrane" evidence="6">
    <location>
        <begin position="12"/>
        <end position="289"/>
    </location>
</feature>
<protein>
    <submittedName>
        <fullName evidence="7">Transmembrane protein</fullName>
    </submittedName>
</protein>
<evidence type="ECO:0000259" key="6">
    <source>
        <dbReference type="Pfam" id="PF01490"/>
    </source>
</evidence>
<evidence type="ECO:0000313" key="7">
    <source>
        <dbReference type="EMBL" id="KAJ4462703.1"/>
    </source>
</evidence>
<evidence type="ECO:0000313" key="8">
    <source>
        <dbReference type="Proteomes" id="UP001141327"/>
    </source>
</evidence>
<keyword evidence="2 5" id="KW-0812">Transmembrane</keyword>